<evidence type="ECO:0000313" key="2">
    <source>
        <dbReference type="EMBL" id="AEH10019.1"/>
    </source>
</evidence>
<name>F8B407_9ACTN</name>
<accession>F8B407</accession>
<evidence type="ECO:0000256" key="1">
    <source>
        <dbReference type="SAM" id="MobiDB-lite"/>
    </source>
</evidence>
<dbReference type="KEGG" id="fsy:FsymDg_2663"/>
<protein>
    <submittedName>
        <fullName evidence="2">Uncharacterized protein</fullName>
    </submittedName>
</protein>
<feature type="region of interest" description="Disordered" evidence="1">
    <location>
        <begin position="208"/>
        <end position="239"/>
    </location>
</feature>
<reference evidence="2 3" key="1">
    <citation type="submission" date="2011-05" db="EMBL/GenBank/DDBJ databases">
        <title>Complete sequence of chromosome of Frankia symbiont of Datisca glomerata.</title>
        <authorList>
            <consortium name="US DOE Joint Genome Institute"/>
            <person name="Lucas S."/>
            <person name="Han J."/>
            <person name="Lapidus A."/>
            <person name="Cheng J.-F."/>
            <person name="Goodwin L."/>
            <person name="Pitluck S."/>
            <person name="Peters L."/>
            <person name="Mikhailova N."/>
            <person name="Chertkov O."/>
            <person name="Teshima H."/>
            <person name="Han C."/>
            <person name="Tapia R."/>
            <person name="Land M."/>
            <person name="Hauser L."/>
            <person name="Kyrpides N."/>
            <person name="Ivanova N."/>
            <person name="Pagani I."/>
            <person name="Berry A."/>
            <person name="Pawlowski K."/>
            <person name="Persson T."/>
            <person name="Vanden Heuvel B."/>
            <person name="Benson D."/>
            <person name="Woyke T."/>
        </authorList>
    </citation>
    <scope>NUCLEOTIDE SEQUENCE [LARGE SCALE GENOMIC DNA]</scope>
    <source>
        <strain evidence="3">4085684</strain>
    </source>
</reference>
<evidence type="ECO:0000313" key="3">
    <source>
        <dbReference type="Proteomes" id="UP000001549"/>
    </source>
</evidence>
<keyword evidence="3" id="KW-1185">Reference proteome</keyword>
<feature type="region of interest" description="Disordered" evidence="1">
    <location>
        <begin position="157"/>
        <end position="178"/>
    </location>
</feature>
<sequence length="287" mass="30838" precursor="true">MSDRNPDHAAGAGPEGLAPTADGGATRSAARRRWFRDDVCRVTTPVSHRRRYRMVFLSVVSTETERRNTLRRPGTAVGPPDRPVGGAGRPAGIRGRGRSFDVDGPRGGPGLRRGSETAFHRRRRQRVSGATARPGRADGFVRHTVPEAVRHTVPEALPSRGEHSAGGPGEEVASGLPCHRRDRPWDGCPVCVRVVSSPGCRLSGRLSGGRGPGVGGQEKTVTARPAGRAVTTGTDFPEPGSRLFSRRPGVASRYSNRHWNTGGRMTTYRALLEWPCFISCARRGGST</sequence>
<dbReference type="AlphaFoldDB" id="F8B407"/>
<dbReference type="EMBL" id="CP002801">
    <property type="protein sequence ID" value="AEH10019.1"/>
    <property type="molecule type" value="Genomic_DNA"/>
</dbReference>
<proteinExistence type="predicted"/>
<gene>
    <name evidence="2" type="ordered locus">FsymDg_2663</name>
</gene>
<dbReference type="HOGENOM" id="CLU_968922_0_0_11"/>
<organism evidence="2 3">
    <name type="scientific">Candidatus Protofrankia datiscae</name>
    <dbReference type="NCBI Taxonomy" id="2716812"/>
    <lineage>
        <taxon>Bacteria</taxon>
        <taxon>Bacillati</taxon>
        <taxon>Actinomycetota</taxon>
        <taxon>Actinomycetes</taxon>
        <taxon>Frankiales</taxon>
        <taxon>Frankiaceae</taxon>
        <taxon>Protofrankia</taxon>
    </lineage>
</organism>
<dbReference type="STRING" id="656024.FsymDg_2663"/>
<dbReference type="Proteomes" id="UP000001549">
    <property type="component" value="Chromosome"/>
</dbReference>
<feature type="region of interest" description="Disordered" evidence="1">
    <location>
        <begin position="66"/>
        <end position="137"/>
    </location>
</feature>
<feature type="region of interest" description="Disordered" evidence="1">
    <location>
        <begin position="1"/>
        <end position="30"/>
    </location>
</feature>